<dbReference type="Proteomes" id="UP000824120">
    <property type="component" value="Chromosome 10"/>
</dbReference>
<evidence type="ECO:0000256" key="1">
    <source>
        <dbReference type="SAM" id="MobiDB-lite"/>
    </source>
</evidence>
<evidence type="ECO:0000313" key="3">
    <source>
        <dbReference type="Proteomes" id="UP000824120"/>
    </source>
</evidence>
<protein>
    <submittedName>
        <fullName evidence="2">Uncharacterized protein</fullName>
    </submittedName>
</protein>
<reference evidence="2 3" key="1">
    <citation type="submission" date="2020-09" db="EMBL/GenBank/DDBJ databases">
        <title>De no assembly of potato wild relative species, Solanum commersonii.</title>
        <authorList>
            <person name="Cho K."/>
        </authorList>
    </citation>
    <scope>NUCLEOTIDE SEQUENCE [LARGE SCALE GENOMIC DNA]</scope>
    <source>
        <strain evidence="2">LZ3.2</strain>
        <tissue evidence="2">Leaf</tissue>
    </source>
</reference>
<dbReference type="EMBL" id="JACXVP010000010">
    <property type="protein sequence ID" value="KAG5579417.1"/>
    <property type="molecule type" value="Genomic_DNA"/>
</dbReference>
<comment type="caution">
    <text evidence="2">The sequence shown here is derived from an EMBL/GenBank/DDBJ whole genome shotgun (WGS) entry which is preliminary data.</text>
</comment>
<dbReference type="AlphaFoldDB" id="A0A9J5WUD0"/>
<accession>A0A9J5WUD0</accession>
<feature type="region of interest" description="Disordered" evidence="1">
    <location>
        <begin position="23"/>
        <end position="46"/>
    </location>
</feature>
<sequence>MDDVRRNLLLNINQYEKLDTTMRSETSDAIAKDTQEAQHGESAKPISEDMLKKAEYFLRELKKKDKL</sequence>
<evidence type="ECO:0000313" key="2">
    <source>
        <dbReference type="EMBL" id="KAG5579417.1"/>
    </source>
</evidence>
<name>A0A9J5WUD0_SOLCO</name>
<keyword evidence="3" id="KW-1185">Reference proteome</keyword>
<gene>
    <name evidence="2" type="ORF">H5410_050044</name>
</gene>
<proteinExistence type="predicted"/>
<organism evidence="2 3">
    <name type="scientific">Solanum commersonii</name>
    <name type="common">Commerson's wild potato</name>
    <name type="synonym">Commerson's nightshade</name>
    <dbReference type="NCBI Taxonomy" id="4109"/>
    <lineage>
        <taxon>Eukaryota</taxon>
        <taxon>Viridiplantae</taxon>
        <taxon>Streptophyta</taxon>
        <taxon>Embryophyta</taxon>
        <taxon>Tracheophyta</taxon>
        <taxon>Spermatophyta</taxon>
        <taxon>Magnoliopsida</taxon>
        <taxon>eudicotyledons</taxon>
        <taxon>Gunneridae</taxon>
        <taxon>Pentapetalae</taxon>
        <taxon>asterids</taxon>
        <taxon>lamiids</taxon>
        <taxon>Solanales</taxon>
        <taxon>Solanaceae</taxon>
        <taxon>Solanoideae</taxon>
        <taxon>Solaneae</taxon>
        <taxon>Solanum</taxon>
    </lineage>
</organism>